<evidence type="ECO:0000256" key="5">
    <source>
        <dbReference type="ARBA" id="ARBA00022737"/>
    </source>
</evidence>
<dbReference type="GO" id="GO:0000981">
    <property type="term" value="F:DNA-binding transcription factor activity, RNA polymerase II-specific"/>
    <property type="evidence" value="ECO:0007669"/>
    <property type="project" value="TreeGrafter"/>
</dbReference>
<comment type="subcellular location">
    <subcellularLocation>
        <location evidence="2">Nucleus</location>
    </subcellularLocation>
</comment>
<evidence type="ECO:0000259" key="13">
    <source>
        <dbReference type="PROSITE" id="PS50157"/>
    </source>
</evidence>
<keyword evidence="11" id="KW-0539">Nucleus</keyword>
<dbReference type="SUPFAM" id="SSF57667">
    <property type="entry name" value="beta-beta-alpha zinc fingers"/>
    <property type="match status" value="1"/>
</dbReference>
<dbReference type="PANTHER" id="PTHR23226:SF416">
    <property type="entry name" value="FI01424P"/>
    <property type="match status" value="1"/>
</dbReference>
<keyword evidence="8" id="KW-0805">Transcription regulation</keyword>
<keyword evidence="6 12" id="KW-0863">Zinc-finger</keyword>
<dbReference type="PANTHER" id="PTHR23226">
    <property type="entry name" value="ZINC FINGER AND SCAN DOMAIN-CONTAINING"/>
    <property type="match status" value="1"/>
</dbReference>
<organism evidence="14 15">
    <name type="scientific">Calcarius ornatus</name>
    <name type="common">Chestnut-collared longspur</name>
    <dbReference type="NCBI Taxonomy" id="198940"/>
    <lineage>
        <taxon>Eukaryota</taxon>
        <taxon>Metazoa</taxon>
        <taxon>Chordata</taxon>
        <taxon>Craniata</taxon>
        <taxon>Vertebrata</taxon>
        <taxon>Euteleostomi</taxon>
        <taxon>Archelosauria</taxon>
        <taxon>Archosauria</taxon>
        <taxon>Dinosauria</taxon>
        <taxon>Saurischia</taxon>
        <taxon>Theropoda</taxon>
        <taxon>Coelurosauria</taxon>
        <taxon>Aves</taxon>
        <taxon>Neognathae</taxon>
        <taxon>Neoaves</taxon>
        <taxon>Telluraves</taxon>
        <taxon>Australaves</taxon>
        <taxon>Passeriformes</taxon>
        <taxon>Passeroidea</taxon>
        <taxon>Fringillidae</taxon>
        <taxon>Emberizinae</taxon>
        <taxon>Emberizini</taxon>
        <taxon>Calcarius</taxon>
    </lineage>
</organism>
<dbReference type="PROSITE" id="PS50157">
    <property type="entry name" value="ZINC_FINGER_C2H2_2"/>
    <property type="match status" value="1"/>
</dbReference>
<evidence type="ECO:0000256" key="8">
    <source>
        <dbReference type="ARBA" id="ARBA00023015"/>
    </source>
</evidence>
<name>A0A852AG81_CALOR</name>
<dbReference type="GO" id="GO:0008270">
    <property type="term" value="F:zinc ion binding"/>
    <property type="evidence" value="ECO:0007669"/>
    <property type="project" value="UniProtKB-KW"/>
</dbReference>
<dbReference type="FunFam" id="3.30.160.60:FF:000446">
    <property type="entry name" value="Zinc finger protein"/>
    <property type="match status" value="1"/>
</dbReference>
<dbReference type="FunFam" id="3.30.160.60:FF:000869">
    <property type="entry name" value="Zinc finger protein 213"/>
    <property type="match status" value="1"/>
</dbReference>
<dbReference type="GO" id="GO:0000978">
    <property type="term" value="F:RNA polymerase II cis-regulatory region sequence-specific DNA binding"/>
    <property type="evidence" value="ECO:0007669"/>
    <property type="project" value="TreeGrafter"/>
</dbReference>
<evidence type="ECO:0000256" key="9">
    <source>
        <dbReference type="ARBA" id="ARBA00023125"/>
    </source>
</evidence>
<protein>
    <submittedName>
        <fullName evidence="14">ZN606 protein</fullName>
    </submittedName>
</protein>
<keyword evidence="4" id="KW-0479">Metal-binding</keyword>
<dbReference type="InterPro" id="IPR013087">
    <property type="entry name" value="Znf_C2H2_type"/>
</dbReference>
<dbReference type="Gene3D" id="3.30.160.60">
    <property type="entry name" value="Classic Zinc Finger"/>
    <property type="match status" value="2"/>
</dbReference>
<feature type="domain" description="C2H2-type" evidence="13">
    <location>
        <begin position="14"/>
        <end position="41"/>
    </location>
</feature>
<dbReference type="InterPro" id="IPR036236">
    <property type="entry name" value="Znf_C2H2_sf"/>
</dbReference>
<evidence type="ECO:0000256" key="2">
    <source>
        <dbReference type="ARBA" id="ARBA00004123"/>
    </source>
</evidence>
<evidence type="ECO:0000256" key="10">
    <source>
        <dbReference type="ARBA" id="ARBA00023163"/>
    </source>
</evidence>
<feature type="non-terminal residue" evidence="14">
    <location>
        <position position="75"/>
    </location>
</feature>
<dbReference type="PROSITE" id="PS00028">
    <property type="entry name" value="ZINC_FINGER_C2H2_1"/>
    <property type="match status" value="1"/>
</dbReference>
<proteinExistence type="inferred from homology"/>
<reference evidence="14" key="1">
    <citation type="submission" date="2019-09" db="EMBL/GenBank/DDBJ databases">
        <title>Bird 10,000 Genomes (B10K) Project - Family phase.</title>
        <authorList>
            <person name="Zhang G."/>
        </authorList>
    </citation>
    <scope>NUCLEOTIDE SEQUENCE</scope>
    <source>
        <strain evidence="14">B10K-DU-015-28</strain>
        <tissue evidence="14">Muscle</tissue>
    </source>
</reference>
<evidence type="ECO:0000256" key="11">
    <source>
        <dbReference type="ARBA" id="ARBA00023242"/>
    </source>
</evidence>
<dbReference type="AlphaFoldDB" id="A0A852AG81"/>
<evidence type="ECO:0000256" key="3">
    <source>
        <dbReference type="ARBA" id="ARBA00006991"/>
    </source>
</evidence>
<evidence type="ECO:0000313" key="15">
    <source>
        <dbReference type="Proteomes" id="UP000603627"/>
    </source>
</evidence>
<sequence>LVLHEQLCDGEKPHTCGECGKSFRWNSELIKHQRTHTGERPYECDQCRKRFQVELRADQAPEDPHWGEALQVWGV</sequence>
<evidence type="ECO:0000256" key="1">
    <source>
        <dbReference type="ARBA" id="ARBA00003767"/>
    </source>
</evidence>
<evidence type="ECO:0000256" key="12">
    <source>
        <dbReference type="PROSITE-ProRule" id="PRU00042"/>
    </source>
</evidence>
<feature type="non-terminal residue" evidence="14">
    <location>
        <position position="1"/>
    </location>
</feature>
<dbReference type="EMBL" id="WBNL01003762">
    <property type="protein sequence ID" value="NXE71627.1"/>
    <property type="molecule type" value="Genomic_DNA"/>
</dbReference>
<comment type="caution">
    <text evidence="14">The sequence shown here is derived from an EMBL/GenBank/DDBJ whole genome shotgun (WGS) entry which is preliminary data.</text>
</comment>
<keyword evidence="15" id="KW-1185">Reference proteome</keyword>
<comment type="function">
    <text evidence="1">May be involved in transcriptional regulation.</text>
</comment>
<keyword evidence="7" id="KW-0862">Zinc</keyword>
<keyword evidence="9" id="KW-0238">DNA-binding</keyword>
<dbReference type="GO" id="GO:0005634">
    <property type="term" value="C:nucleus"/>
    <property type="evidence" value="ECO:0007669"/>
    <property type="project" value="UniProtKB-SubCell"/>
</dbReference>
<comment type="similarity">
    <text evidence="3">Belongs to the krueppel C2H2-type zinc-finger protein family.</text>
</comment>
<keyword evidence="10" id="KW-0804">Transcription</keyword>
<dbReference type="Pfam" id="PF00096">
    <property type="entry name" value="zf-C2H2"/>
    <property type="match status" value="1"/>
</dbReference>
<evidence type="ECO:0000256" key="7">
    <source>
        <dbReference type="ARBA" id="ARBA00022833"/>
    </source>
</evidence>
<evidence type="ECO:0000256" key="6">
    <source>
        <dbReference type="ARBA" id="ARBA00022771"/>
    </source>
</evidence>
<keyword evidence="5" id="KW-0677">Repeat</keyword>
<dbReference type="Proteomes" id="UP000603627">
    <property type="component" value="Unassembled WGS sequence"/>
</dbReference>
<evidence type="ECO:0000313" key="14">
    <source>
        <dbReference type="EMBL" id="NXE71627.1"/>
    </source>
</evidence>
<gene>
    <name evidence="14" type="primary">Znf606</name>
    <name evidence="14" type="ORF">CALORN_R15770</name>
</gene>
<evidence type="ECO:0000256" key="4">
    <source>
        <dbReference type="ARBA" id="ARBA00022723"/>
    </source>
</evidence>
<dbReference type="SMART" id="SM00355">
    <property type="entry name" value="ZnF_C2H2"/>
    <property type="match status" value="1"/>
</dbReference>
<accession>A0A852AG81</accession>